<evidence type="ECO:0000313" key="4">
    <source>
        <dbReference type="EMBL" id="TCO27487.1"/>
    </source>
</evidence>
<dbReference type="PROSITE" id="PS51186">
    <property type="entry name" value="GNAT"/>
    <property type="match status" value="1"/>
</dbReference>
<reference evidence="4 5" key="1">
    <citation type="journal article" date="2015" name="Stand. Genomic Sci.">
        <title>Genomic Encyclopedia of Bacterial and Archaeal Type Strains, Phase III: the genomes of soil and plant-associated and newly described type strains.</title>
        <authorList>
            <person name="Whitman W.B."/>
            <person name="Woyke T."/>
            <person name="Klenk H.P."/>
            <person name="Zhou Y."/>
            <person name="Lilburn T.G."/>
            <person name="Beck B.J."/>
            <person name="De Vos P."/>
            <person name="Vandamme P."/>
            <person name="Eisen J.A."/>
            <person name="Garrity G."/>
            <person name="Hugenholtz P."/>
            <person name="Kyrpides N.C."/>
        </authorList>
    </citation>
    <scope>NUCLEOTIDE SEQUENCE [LARGE SCALE GENOMIC DNA]</scope>
    <source>
        <strain evidence="4 5">VKM Ac-2538</strain>
    </source>
</reference>
<keyword evidence="2" id="KW-0012">Acyltransferase</keyword>
<name>A0ABY2BPE4_9ACTN</name>
<gene>
    <name evidence="4" type="ORF">EV644_103186</name>
</gene>
<evidence type="ECO:0000313" key="5">
    <source>
        <dbReference type="Proteomes" id="UP000295818"/>
    </source>
</evidence>
<organism evidence="4 5">
    <name type="scientific">Kribbella orskensis</name>
    <dbReference type="NCBI Taxonomy" id="2512216"/>
    <lineage>
        <taxon>Bacteria</taxon>
        <taxon>Bacillati</taxon>
        <taxon>Actinomycetota</taxon>
        <taxon>Actinomycetes</taxon>
        <taxon>Propionibacteriales</taxon>
        <taxon>Kribbellaceae</taxon>
        <taxon>Kribbella</taxon>
    </lineage>
</organism>
<accession>A0ABY2BPE4</accession>
<evidence type="ECO:0000259" key="3">
    <source>
        <dbReference type="PROSITE" id="PS51186"/>
    </source>
</evidence>
<dbReference type="Pfam" id="PF00583">
    <property type="entry name" value="Acetyltransf_1"/>
    <property type="match status" value="1"/>
</dbReference>
<sequence>MGSDDGLSYRFAVPADADAVMTFWATAAEDSHRPPDSPEAVLRLIARDPSALILAVHDEAIVGSIIVGWDGWRCHLYRLGVAPTHRRRGIARTLVSLAETRFTTYGGTRADAMVLDVNTDAHPTWTAAGYSPQDNWTRWVKPLA</sequence>
<dbReference type="InterPro" id="IPR050832">
    <property type="entry name" value="Bact_Acetyltransf"/>
</dbReference>
<dbReference type="Gene3D" id="3.40.630.30">
    <property type="match status" value="1"/>
</dbReference>
<dbReference type="EMBL" id="SLWM01000003">
    <property type="protein sequence ID" value="TCO27487.1"/>
    <property type="molecule type" value="Genomic_DNA"/>
</dbReference>
<dbReference type="CDD" id="cd04301">
    <property type="entry name" value="NAT_SF"/>
    <property type="match status" value="1"/>
</dbReference>
<keyword evidence="1" id="KW-0808">Transferase</keyword>
<comment type="caution">
    <text evidence="4">The sequence shown here is derived from an EMBL/GenBank/DDBJ whole genome shotgun (WGS) entry which is preliminary data.</text>
</comment>
<dbReference type="RefSeq" id="WP_132190067.1">
    <property type="nucleotide sequence ID" value="NZ_SLWM01000003.1"/>
</dbReference>
<evidence type="ECO:0000256" key="1">
    <source>
        <dbReference type="ARBA" id="ARBA00022679"/>
    </source>
</evidence>
<keyword evidence="5" id="KW-1185">Reference proteome</keyword>
<protein>
    <submittedName>
        <fullName evidence="4">Ribosomal protein S18 acetylase RimI-like enzyme</fullName>
    </submittedName>
</protein>
<feature type="domain" description="N-acetyltransferase" evidence="3">
    <location>
        <begin position="7"/>
        <end position="144"/>
    </location>
</feature>
<dbReference type="PANTHER" id="PTHR43877:SF2">
    <property type="entry name" value="AMINOALKYLPHOSPHONATE N-ACETYLTRANSFERASE-RELATED"/>
    <property type="match status" value="1"/>
</dbReference>
<evidence type="ECO:0000256" key="2">
    <source>
        <dbReference type="ARBA" id="ARBA00023315"/>
    </source>
</evidence>
<dbReference type="InterPro" id="IPR016181">
    <property type="entry name" value="Acyl_CoA_acyltransferase"/>
</dbReference>
<proteinExistence type="predicted"/>
<dbReference type="Proteomes" id="UP000295818">
    <property type="component" value="Unassembled WGS sequence"/>
</dbReference>
<dbReference type="SUPFAM" id="SSF55729">
    <property type="entry name" value="Acyl-CoA N-acyltransferases (Nat)"/>
    <property type="match status" value="1"/>
</dbReference>
<dbReference type="InterPro" id="IPR000182">
    <property type="entry name" value="GNAT_dom"/>
</dbReference>
<dbReference type="PANTHER" id="PTHR43877">
    <property type="entry name" value="AMINOALKYLPHOSPHONATE N-ACETYLTRANSFERASE-RELATED-RELATED"/>
    <property type="match status" value="1"/>
</dbReference>